<evidence type="ECO:0000256" key="1">
    <source>
        <dbReference type="ARBA" id="ARBA00022801"/>
    </source>
</evidence>
<sequence length="379" mass="41013">MDALILAGDLYDGDQTSMKTARFFAGQLDRLDKAGIKAFVVRGNHDAESKISAELTYPESAKLFSGRADYVELPDVCGGTNVAIHGISFGKPHAPESLLPKFKPPVSGAINIGIMHTSLTGSDGHNVYAPCKLTELQEFGYRYWALGHIHKRSIFQGDCTIVMPGNPQGRDINEAGSKSATLVTVRDDGSLTIEERTTSVAEFVRIPVSVAGCEDWRSVVHTVRRGLEAARSEAASGHLVGRIFLSGVTPTAYELFAKADLLKAEIDHQAELLGKTWVEKVEIDCTAQAAPAAQDSASTIAELEAVINERVLGTESFMLELQGIADELKKGLKNAPRECYGIFAPSDEASFQSRLGELAQEGIREVMARLQIDSSKETF</sequence>
<dbReference type="Pfam" id="PF00149">
    <property type="entry name" value="Metallophos"/>
    <property type="match status" value="1"/>
</dbReference>
<dbReference type="Gene3D" id="3.60.21.10">
    <property type="match status" value="1"/>
</dbReference>
<proteinExistence type="predicted"/>
<dbReference type="InterPro" id="IPR029052">
    <property type="entry name" value="Metallo-depent_PP-like"/>
</dbReference>
<reference evidence="3" key="1">
    <citation type="journal article" date="2023" name="Int. J. Syst. Evol. Microbiol.">
        <title>Methylocystis iwaonis sp. nov., a type II methane-oxidizing bacterium from surface soil of a rice paddy field in Japan, and emended description of the genus Methylocystis (ex Whittenbury et al. 1970) Bowman et al. 1993.</title>
        <authorList>
            <person name="Kaise H."/>
            <person name="Sawadogo J.B."/>
            <person name="Alam M.S."/>
            <person name="Ueno C."/>
            <person name="Dianou D."/>
            <person name="Shinjo R."/>
            <person name="Asakawa S."/>
        </authorList>
    </citation>
    <scope>NUCLEOTIDE SEQUENCE</scope>
    <source>
        <strain evidence="3">LMG27198</strain>
    </source>
</reference>
<dbReference type="GO" id="GO:0016787">
    <property type="term" value="F:hydrolase activity"/>
    <property type="evidence" value="ECO:0007669"/>
    <property type="project" value="UniProtKB-KW"/>
</dbReference>
<dbReference type="InterPro" id="IPR050535">
    <property type="entry name" value="DNA_Repair-Maintenance_Comp"/>
</dbReference>
<gene>
    <name evidence="3" type="ORF">LMG27198_50890</name>
</gene>
<protein>
    <submittedName>
        <fullName evidence="3">Serine/threonine phosphatase</fullName>
    </submittedName>
</protein>
<organism evidence="3 4">
    <name type="scientific">Methylocystis echinoides</name>
    <dbReference type="NCBI Taxonomy" id="29468"/>
    <lineage>
        <taxon>Bacteria</taxon>
        <taxon>Pseudomonadati</taxon>
        <taxon>Pseudomonadota</taxon>
        <taxon>Alphaproteobacteria</taxon>
        <taxon>Hyphomicrobiales</taxon>
        <taxon>Methylocystaceae</taxon>
        <taxon>Methylocystis</taxon>
    </lineage>
</organism>
<keyword evidence="1" id="KW-0378">Hydrolase</keyword>
<dbReference type="PANTHER" id="PTHR30337">
    <property type="entry name" value="COMPONENT OF ATP-DEPENDENT DSDNA EXONUCLEASE"/>
    <property type="match status" value="1"/>
</dbReference>
<dbReference type="EMBL" id="BSEC01000007">
    <property type="protein sequence ID" value="GLI96097.1"/>
    <property type="molecule type" value="Genomic_DNA"/>
</dbReference>
<name>A0A9W6LV08_9HYPH</name>
<comment type="caution">
    <text evidence="3">The sequence shown here is derived from an EMBL/GenBank/DDBJ whole genome shotgun (WGS) entry which is preliminary data.</text>
</comment>
<dbReference type="CDD" id="cd00840">
    <property type="entry name" value="MPP_Mre11_N"/>
    <property type="match status" value="1"/>
</dbReference>
<accession>A0A9W6LV08</accession>
<dbReference type="InterPro" id="IPR004843">
    <property type="entry name" value="Calcineurin-like_PHP"/>
</dbReference>
<dbReference type="InterPro" id="IPR041796">
    <property type="entry name" value="Mre11_N"/>
</dbReference>
<feature type="domain" description="Calcineurin-like phosphoesterase" evidence="2">
    <location>
        <begin position="2"/>
        <end position="151"/>
    </location>
</feature>
<dbReference type="AlphaFoldDB" id="A0A9W6LV08"/>
<evidence type="ECO:0000313" key="4">
    <source>
        <dbReference type="Proteomes" id="UP001144323"/>
    </source>
</evidence>
<evidence type="ECO:0000313" key="3">
    <source>
        <dbReference type="EMBL" id="GLI96097.1"/>
    </source>
</evidence>
<evidence type="ECO:0000259" key="2">
    <source>
        <dbReference type="Pfam" id="PF00149"/>
    </source>
</evidence>
<dbReference type="Proteomes" id="UP001144323">
    <property type="component" value="Unassembled WGS sequence"/>
</dbReference>
<dbReference type="SUPFAM" id="SSF56300">
    <property type="entry name" value="Metallo-dependent phosphatases"/>
    <property type="match status" value="1"/>
</dbReference>
<dbReference type="PANTHER" id="PTHR30337:SF7">
    <property type="entry name" value="PHOSPHOESTERASE"/>
    <property type="match status" value="1"/>
</dbReference>
<keyword evidence="4" id="KW-1185">Reference proteome</keyword>